<evidence type="ECO:0000313" key="9">
    <source>
        <dbReference type="EMBL" id="PIO38472.1"/>
    </source>
</evidence>
<dbReference type="GO" id="GO:0006355">
    <property type="term" value="P:regulation of DNA-templated transcription"/>
    <property type="evidence" value="ECO:0007669"/>
    <property type="project" value="InterPro"/>
</dbReference>
<dbReference type="Proteomes" id="UP000228934">
    <property type="component" value="Unassembled WGS sequence"/>
</dbReference>
<evidence type="ECO:0000256" key="3">
    <source>
        <dbReference type="ARBA" id="ARBA00022771"/>
    </source>
</evidence>
<feature type="compositionally biased region" description="Polar residues" evidence="6">
    <location>
        <begin position="31"/>
        <end position="45"/>
    </location>
</feature>
<keyword evidence="3 5" id="KW-0863">Zinc-finger</keyword>
<dbReference type="InterPro" id="IPR001909">
    <property type="entry name" value="KRAB"/>
</dbReference>
<dbReference type="OrthoDB" id="6077919at2759"/>
<feature type="region of interest" description="Disordered" evidence="6">
    <location>
        <begin position="470"/>
        <end position="491"/>
    </location>
</feature>
<evidence type="ECO:0000256" key="6">
    <source>
        <dbReference type="SAM" id="MobiDB-lite"/>
    </source>
</evidence>
<feature type="region of interest" description="Disordered" evidence="6">
    <location>
        <begin position="817"/>
        <end position="859"/>
    </location>
</feature>
<feature type="region of interest" description="Disordered" evidence="6">
    <location>
        <begin position="291"/>
        <end position="314"/>
    </location>
</feature>
<feature type="domain" description="KRAB" evidence="8">
    <location>
        <begin position="1"/>
        <end position="87"/>
    </location>
</feature>
<feature type="domain" description="C2H2-type" evidence="7">
    <location>
        <begin position="194"/>
        <end position="221"/>
    </location>
</feature>
<dbReference type="FunFam" id="3.30.160.60:FF:000358">
    <property type="entry name" value="zinc finger protein 24"/>
    <property type="match status" value="1"/>
</dbReference>
<dbReference type="FunFam" id="3.30.160.60:FF:000739">
    <property type="entry name" value="Zgc:171418 protein"/>
    <property type="match status" value="1"/>
</dbReference>
<dbReference type="SUPFAM" id="SSF109640">
    <property type="entry name" value="KRAB domain (Kruppel-associated box)"/>
    <property type="match status" value="3"/>
</dbReference>
<dbReference type="SMART" id="SM00349">
    <property type="entry name" value="KRAB"/>
    <property type="match status" value="3"/>
</dbReference>
<feature type="compositionally biased region" description="Basic and acidic residues" evidence="6">
    <location>
        <begin position="583"/>
        <end position="594"/>
    </location>
</feature>
<gene>
    <name evidence="9" type="ORF">AB205_0143590</name>
</gene>
<keyword evidence="1" id="KW-0479">Metal-binding</keyword>
<dbReference type="PANTHER" id="PTHR23234">
    <property type="entry name" value="ZNF44 PROTEIN"/>
    <property type="match status" value="1"/>
</dbReference>
<evidence type="ECO:0000256" key="4">
    <source>
        <dbReference type="ARBA" id="ARBA00022833"/>
    </source>
</evidence>
<feature type="domain" description="C2H2-type" evidence="7">
    <location>
        <begin position="250"/>
        <end position="273"/>
    </location>
</feature>
<evidence type="ECO:0000256" key="1">
    <source>
        <dbReference type="ARBA" id="ARBA00022723"/>
    </source>
</evidence>
<feature type="compositionally biased region" description="Polar residues" evidence="6">
    <location>
        <begin position="952"/>
        <end position="971"/>
    </location>
</feature>
<dbReference type="AlphaFoldDB" id="A0A2G9SEG3"/>
<dbReference type="PROSITE" id="PS50805">
    <property type="entry name" value="KRAB"/>
    <property type="match status" value="3"/>
</dbReference>
<keyword evidence="10" id="KW-1185">Reference proteome</keyword>
<feature type="region of interest" description="Disordered" evidence="6">
    <location>
        <begin position="928"/>
        <end position="1003"/>
    </location>
</feature>
<feature type="non-terminal residue" evidence="9">
    <location>
        <position position="1003"/>
    </location>
</feature>
<proteinExistence type="predicted"/>
<reference evidence="10" key="1">
    <citation type="journal article" date="2017" name="Nat. Commun.">
        <title>The North American bullfrog draft genome provides insight into hormonal regulation of long noncoding RNA.</title>
        <authorList>
            <person name="Hammond S.A."/>
            <person name="Warren R.L."/>
            <person name="Vandervalk B.P."/>
            <person name="Kucuk E."/>
            <person name="Khan H."/>
            <person name="Gibb E.A."/>
            <person name="Pandoh P."/>
            <person name="Kirk H."/>
            <person name="Zhao Y."/>
            <person name="Jones M."/>
            <person name="Mungall A.J."/>
            <person name="Coope R."/>
            <person name="Pleasance S."/>
            <person name="Moore R.A."/>
            <person name="Holt R.A."/>
            <person name="Round J.M."/>
            <person name="Ohora S."/>
            <person name="Walle B.V."/>
            <person name="Veldhoen N."/>
            <person name="Helbing C.C."/>
            <person name="Birol I."/>
        </authorList>
    </citation>
    <scope>NUCLEOTIDE SEQUENCE [LARGE SCALE GENOMIC DNA]</scope>
</reference>
<feature type="compositionally biased region" description="Polar residues" evidence="6">
    <location>
        <begin position="721"/>
        <end position="737"/>
    </location>
</feature>
<evidence type="ECO:0008006" key="11">
    <source>
        <dbReference type="Google" id="ProtNLM"/>
    </source>
</evidence>
<feature type="region of interest" description="Disordered" evidence="6">
    <location>
        <begin position="25"/>
        <end position="72"/>
    </location>
</feature>
<dbReference type="PANTHER" id="PTHR23234:SF10">
    <property type="entry name" value="RIKEN CDNA 6720489N17 GENE-RELATED"/>
    <property type="match status" value="1"/>
</dbReference>
<dbReference type="Pfam" id="PF01352">
    <property type="entry name" value="KRAB"/>
    <property type="match status" value="3"/>
</dbReference>
<dbReference type="InterPro" id="IPR036236">
    <property type="entry name" value="Znf_C2H2_sf"/>
</dbReference>
<feature type="domain" description="KRAB" evidence="8">
    <location>
        <begin position="440"/>
        <end position="528"/>
    </location>
</feature>
<feature type="region of interest" description="Disordered" evidence="6">
    <location>
        <begin position="396"/>
        <end position="416"/>
    </location>
</feature>
<name>A0A2G9SEG3_AQUCT</name>
<accession>A0A2G9SEG3</accession>
<dbReference type="PROSITE" id="PS50157">
    <property type="entry name" value="ZINC_FINGER_C2H2_2"/>
    <property type="match status" value="3"/>
</dbReference>
<dbReference type="SUPFAM" id="SSF57667">
    <property type="entry name" value="beta-beta-alpha zinc fingers"/>
    <property type="match status" value="2"/>
</dbReference>
<evidence type="ECO:0000259" key="8">
    <source>
        <dbReference type="PROSITE" id="PS50805"/>
    </source>
</evidence>
<feature type="region of interest" description="Disordered" evidence="6">
    <location>
        <begin position="581"/>
        <end position="625"/>
    </location>
</feature>
<evidence type="ECO:0000256" key="2">
    <source>
        <dbReference type="ARBA" id="ARBA00022737"/>
    </source>
</evidence>
<feature type="compositionally biased region" description="Basic and acidic residues" evidence="6">
    <location>
        <begin position="848"/>
        <end position="859"/>
    </location>
</feature>
<dbReference type="Gene3D" id="6.10.140.140">
    <property type="match status" value="3"/>
</dbReference>
<evidence type="ECO:0000259" key="7">
    <source>
        <dbReference type="PROSITE" id="PS50157"/>
    </source>
</evidence>
<dbReference type="InterPro" id="IPR050758">
    <property type="entry name" value="Znf_C2H2-type"/>
</dbReference>
<dbReference type="SMART" id="SM00355">
    <property type="entry name" value="ZnF_C2H2"/>
    <property type="match status" value="3"/>
</dbReference>
<organism evidence="9 10">
    <name type="scientific">Aquarana catesbeiana</name>
    <name type="common">American bullfrog</name>
    <name type="synonym">Rana catesbeiana</name>
    <dbReference type="NCBI Taxonomy" id="8400"/>
    <lineage>
        <taxon>Eukaryota</taxon>
        <taxon>Metazoa</taxon>
        <taxon>Chordata</taxon>
        <taxon>Craniata</taxon>
        <taxon>Vertebrata</taxon>
        <taxon>Euteleostomi</taxon>
        <taxon>Amphibia</taxon>
        <taxon>Batrachia</taxon>
        <taxon>Anura</taxon>
        <taxon>Neobatrachia</taxon>
        <taxon>Ranoidea</taxon>
        <taxon>Ranidae</taxon>
        <taxon>Aquarana</taxon>
    </lineage>
</organism>
<dbReference type="PROSITE" id="PS00028">
    <property type="entry name" value="ZINC_FINGER_C2H2_1"/>
    <property type="match status" value="2"/>
</dbReference>
<feature type="region of interest" description="Disordered" evidence="6">
    <location>
        <begin position="105"/>
        <end position="131"/>
    </location>
</feature>
<dbReference type="Pfam" id="PF00096">
    <property type="entry name" value="zf-C2H2"/>
    <property type="match status" value="3"/>
</dbReference>
<feature type="domain" description="C2H2-type" evidence="7">
    <location>
        <begin position="222"/>
        <end position="249"/>
    </location>
</feature>
<dbReference type="EMBL" id="KV924536">
    <property type="protein sequence ID" value="PIO38472.1"/>
    <property type="molecule type" value="Genomic_DNA"/>
</dbReference>
<dbReference type="Gene3D" id="3.30.160.60">
    <property type="entry name" value="Classic Zinc Finger"/>
    <property type="match status" value="3"/>
</dbReference>
<feature type="region of interest" description="Disordered" evidence="6">
    <location>
        <begin position="696"/>
        <end position="737"/>
    </location>
</feature>
<feature type="compositionally biased region" description="Polar residues" evidence="6">
    <location>
        <begin position="113"/>
        <end position="131"/>
    </location>
</feature>
<dbReference type="GO" id="GO:0008270">
    <property type="term" value="F:zinc ion binding"/>
    <property type="evidence" value="ECO:0007669"/>
    <property type="project" value="UniProtKB-KW"/>
</dbReference>
<dbReference type="CDD" id="cd07765">
    <property type="entry name" value="KRAB_A-box"/>
    <property type="match status" value="3"/>
</dbReference>
<feature type="domain" description="KRAB" evidence="8">
    <location>
        <begin position="787"/>
        <end position="896"/>
    </location>
</feature>
<dbReference type="InterPro" id="IPR036051">
    <property type="entry name" value="KRAB_dom_sf"/>
</dbReference>
<keyword evidence="2" id="KW-0677">Repeat</keyword>
<sequence>WCQDVTVYFSMEEWEYLEGQKDPYKDVMMENQPSLTSPAGSSNGNPPERCPRPRYSRNSTQEGHTIPHHQHEEQMFVKIVVKEEEEEMAVMGYQESTEEVGMMATTKEEESSLDISTDGSSNENSPERCSSPLYSWDSTQEDHTIPHHHQGEERINIKVVVKEEEVETYVGGDQPSTEEVGMITKSEQTEMSLLINRECGKCFKQKCTLLRHQQVHTDERPHSCSVCGKCFKQKCNFLRHQKLHTGERPYPCSDCEKSFICKGDLVTHQRTHTVLSIKKGHIDIYKDVMMENQPPLTSPDGSSNGNPPERGPRLLYCRNSTQEGHAIPHHHQNEEQTYIKVEVKKQEEETSVIDYQPTTEEVRIMGTIKQEEPFLDISTGLHRIRKDYLCKDVMMENQPPLTPPDGSSKGNPPERCHCPLYSRDSTQEDHTIPHHHQVPIRCQDVTVYFSMEEWEYLEEHKDLYKDVMMENQPPLTSPDGSSNRNPPERCPHPLYSWNYTHEGHTIPRHLQGEELKDIKGEIKEEEEETLMSGAQQSMEEGGPMYSWDSTQEGHTIPPHHQYEGQMYVKAELKEEEEEMTVTTKEEEPSLDIRTDGSSNGNPPERCPRPLYSRDSTQEGHTIPHHHQGEELIKIKVEVKDEEGEPYVGGDQPPTEEVWINMKSEQEEISLPINKNVGDIRNTLERHLLLSADCNTEDNVITQDPPGGNPNRQNIHHRPSCPETSMDPSDQGESSHQSHTMIANIHLTSHIEFTLPSLHSLKPKRNNDKKILDVTKKMMELLTGEVPIRCQDVTVYFSMEEWQYLEGHKDLYKDVMMENQPPLTSPDGSSNGNPPERCPHPLYSWDSTQEDHPIPHHHQSDEQIKMKAEVKEEEVETYVGGDQPSTEEVEMIMKSEQEEMSPTIDTNGCDVRNSSERHLLLSADCKSEDNVITQDPPGGNPNTQNIHHRPSCPETSMDPSDQGESSHQSHTMIGNIHVRSHTADRSTDPSNPEKSSSPHEGAHR</sequence>
<evidence type="ECO:0000256" key="5">
    <source>
        <dbReference type="PROSITE-ProRule" id="PRU00042"/>
    </source>
</evidence>
<protein>
    <recommendedName>
        <fullName evidence="11">KRAB domain-containing protein</fullName>
    </recommendedName>
</protein>
<dbReference type="InterPro" id="IPR013087">
    <property type="entry name" value="Znf_C2H2_type"/>
</dbReference>
<keyword evidence="4" id="KW-0862">Zinc</keyword>
<evidence type="ECO:0000313" key="10">
    <source>
        <dbReference type="Proteomes" id="UP000228934"/>
    </source>
</evidence>
<feature type="non-terminal residue" evidence="9">
    <location>
        <position position="1"/>
    </location>
</feature>